<dbReference type="InterPro" id="IPR051531">
    <property type="entry name" value="N-acetyltransferase"/>
</dbReference>
<gene>
    <name evidence="2" type="ORF">FC24_GL001501</name>
</gene>
<comment type="caution">
    <text evidence="2">The sequence shown here is derived from an EMBL/GenBank/DDBJ whole genome shotgun (WGS) entry which is preliminary data.</text>
</comment>
<dbReference type="GO" id="GO:0016747">
    <property type="term" value="F:acyltransferase activity, transferring groups other than amino-acyl groups"/>
    <property type="evidence" value="ECO:0007669"/>
    <property type="project" value="InterPro"/>
</dbReference>
<dbReference type="InterPro" id="IPR000182">
    <property type="entry name" value="GNAT_dom"/>
</dbReference>
<dbReference type="PROSITE" id="PS51186">
    <property type="entry name" value="GNAT"/>
    <property type="match status" value="1"/>
</dbReference>
<protein>
    <submittedName>
        <fullName evidence="2">Alanine acetyl transferase</fullName>
    </submittedName>
</protein>
<organism evidence="2 3">
    <name type="scientific">Loigolactobacillus rennini DSM 20253</name>
    <dbReference type="NCBI Taxonomy" id="1423796"/>
    <lineage>
        <taxon>Bacteria</taxon>
        <taxon>Bacillati</taxon>
        <taxon>Bacillota</taxon>
        <taxon>Bacilli</taxon>
        <taxon>Lactobacillales</taxon>
        <taxon>Lactobacillaceae</taxon>
        <taxon>Loigolactobacillus</taxon>
    </lineage>
</organism>
<accession>A0A0R2DAL5</accession>
<evidence type="ECO:0000259" key="1">
    <source>
        <dbReference type="PROSITE" id="PS51186"/>
    </source>
</evidence>
<dbReference type="AlphaFoldDB" id="A0A0R2DAL5"/>
<dbReference type="EMBL" id="AYYI01000038">
    <property type="protein sequence ID" value="KRM97737.1"/>
    <property type="molecule type" value="Genomic_DNA"/>
</dbReference>
<name>A0A0R2DAL5_9LACO</name>
<proteinExistence type="predicted"/>
<dbReference type="STRING" id="1423796.FC24_GL001501"/>
<dbReference type="Pfam" id="PF13302">
    <property type="entry name" value="Acetyltransf_3"/>
    <property type="match status" value="1"/>
</dbReference>
<feature type="domain" description="N-acetyltransferase" evidence="1">
    <location>
        <begin position="39"/>
        <end position="175"/>
    </location>
</feature>
<keyword evidence="2" id="KW-0808">Transferase</keyword>
<dbReference type="Gene3D" id="3.40.630.30">
    <property type="match status" value="1"/>
</dbReference>
<keyword evidence="3" id="KW-1185">Reference proteome</keyword>
<dbReference type="RefSeq" id="WP_057874064.1">
    <property type="nucleotide sequence ID" value="NZ_AYYI01000038.1"/>
</dbReference>
<dbReference type="PATRIC" id="fig|1423796.3.peg.1529"/>
<evidence type="ECO:0000313" key="2">
    <source>
        <dbReference type="EMBL" id="KRM97737.1"/>
    </source>
</evidence>
<reference evidence="2 3" key="1">
    <citation type="journal article" date="2015" name="Genome Announc.">
        <title>Expanding the biotechnology potential of lactobacilli through comparative genomics of 213 strains and associated genera.</title>
        <authorList>
            <person name="Sun Z."/>
            <person name="Harris H.M."/>
            <person name="McCann A."/>
            <person name="Guo C."/>
            <person name="Argimon S."/>
            <person name="Zhang W."/>
            <person name="Yang X."/>
            <person name="Jeffery I.B."/>
            <person name="Cooney J.C."/>
            <person name="Kagawa T.F."/>
            <person name="Liu W."/>
            <person name="Song Y."/>
            <person name="Salvetti E."/>
            <person name="Wrobel A."/>
            <person name="Rasinkangas P."/>
            <person name="Parkhill J."/>
            <person name="Rea M.C."/>
            <person name="O'Sullivan O."/>
            <person name="Ritari J."/>
            <person name="Douillard F.P."/>
            <person name="Paul Ross R."/>
            <person name="Yang R."/>
            <person name="Briner A.E."/>
            <person name="Felis G.E."/>
            <person name="de Vos W.M."/>
            <person name="Barrangou R."/>
            <person name="Klaenhammer T.R."/>
            <person name="Caufield P.W."/>
            <person name="Cui Y."/>
            <person name="Zhang H."/>
            <person name="O'Toole P.W."/>
        </authorList>
    </citation>
    <scope>NUCLEOTIDE SEQUENCE [LARGE SCALE GENOMIC DNA]</scope>
    <source>
        <strain evidence="2 3">DSM 20253</strain>
    </source>
</reference>
<dbReference type="PANTHER" id="PTHR43792">
    <property type="entry name" value="GNAT FAMILY, PUTATIVE (AFU_ORTHOLOGUE AFUA_3G00765)-RELATED-RELATED"/>
    <property type="match status" value="1"/>
</dbReference>
<dbReference type="SUPFAM" id="SSF55729">
    <property type="entry name" value="Acyl-CoA N-acyltransferases (Nat)"/>
    <property type="match status" value="1"/>
</dbReference>
<dbReference type="Proteomes" id="UP000051638">
    <property type="component" value="Unassembled WGS sequence"/>
</dbReference>
<sequence>MASQQLARITLTEYELRFLNTVPARQVYQLRHNRAVAALTGRQIDHDLADTARFIYQAFAAAQHGDYFTWGIMDRKTDTFYGLVQLWHFRHQAADVGYEILPQWQHQGIMRTILPQVANLAFTQLAVKCLYAVTGAINYPSRQLLETSGFQLDQNYHETFVTKQQPALLMVRYWLTSA</sequence>
<evidence type="ECO:0000313" key="3">
    <source>
        <dbReference type="Proteomes" id="UP000051638"/>
    </source>
</evidence>
<dbReference type="InterPro" id="IPR016181">
    <property type="entry name" value="Acyl_CoA_acyltransferase"/>
</dbReference>
<dbReference type="OrthoDB" id="2249426at2"/>